<evidence type="ECO:0000256" key="4">
    <source>
        <dbReference type="ARBA" id="ARBA00023295"/>
    </source>
</evidence>
<dbReference type="GO" id="GO:0005576">
    <property type="term" value="C:extracellular region"/>
    <property type="evidence" value="ECO:0007669"/>
    <property type="project" value="TreeGrafter"/>
</dbReference>
<keyword evidence="2" id="KW-0378">Hydrolase</keyword>
<evidence type="ECO:0000313" key="8">
    <source>
        <dbReference type="EMBL" id="KAK1152783.1"/>
    </source>
</evidence>
<evidence type="ECO:0000256" key="3">
    <source>
        <dbReference type="ARBA" id="ARBA00023157"/>
    </source>
</evidence>
<comment type="caution">
    <text evidence="8">The sequence shown here is derived from an EMBL/GenBank/DDBJ whole genome shotgun (WGS) entry which is preliminary data.</text>
</comment>
<dbReference type="FunFam" id="3.10.50.10:FF:000001">
    <property type="entry name" value="Chitinase 3-like 1"/>
    <property type="match status" value="1"/>
</dbReference>
<evidence type="ECO:0000256" key="1">
    <source>
        <dbReference type="ARBA" id="ARBA00022729"/>
    </source>
</evidence>
<name>A0AAD8CJS3_ACIOX</name>
<feature type="signal peptide" evidence="6">
    <location>
        <begin position="1"/>
        <end position="22"/>
    </location>
</feature>
<dbReference type="InterPro" id="IPR001579">
    <property type="entry name" value="Glyco_hydro_18_chit_AS"/>
</dbReference>
<evidence type="ECO:0000256" key="6">
    <source>
        <dbReference type="SAM" id="SignalP"/>
    </source>
</evidence>
<sequence>MTATRLVTVALMLLLQLHLGWGHKYVCYYTNWSQYRPEKGRFGPENVDPSICTHIIYSIATFNDSLVLTTYENNDEAAYEKINALKFKNTGLKTLISVGGWNFGAKLFSTMVSTSDNRATFINSVIVFLKNYGFDGLDVDWEFPNKNESSAEDKQRFTLLLKELRSAFTKEAQDSSKPSFLISVAVSAEKAIIDNSYEVDKFPQYVDFISVMAYDLHGVWTMVTGHHSPLYAPADKPDSQATVEFGIKYWLALKAPASKLLLGFPTYGRCFTLADPAKNGVGATITGTGKPGNYTKEAGFWSYYEVCSELSSGATSVWLADQKVPFVFKDNQWIGYDDEKSFHWKVEWMKSKGLGGVMIFSMDLDDFSGEFCGNGNYPLMKKLRSYLNITSTDIVLKPETSATTEKIPSEATSSTISSRILLTRLIYVSIFVFVCLF</sequence>
<protein>
    <submittedName>
        <fullName evidence="8">Chitotriosidase-1-like</fullName>
    </submittedName>
</protein>
<reference evidence="8" key="1">
    <citation type="submission" date="2022-02" db="EMBL/GenBank/DDBJ databases">
        <title>Atlantic sturgeon de novo genome assembly.</title>
        <authorList>
            <person name="Stock M."/>
            <person name="Klopp C."/>
            <person name="Guiguen Y."/>
            <person name="Cabau C."/>
            <person name="Parinello H."/>
            <person name="Santidrian Yebra-Pimentel E."/>
            <person name="Kuhl H."/>
            <person name="Dirks R.P."/>
            <person name="Guessner J."/>
            <person name="Wuertz S."/>
            <person name="Du K."/>
            <person name="Schartl M."/>
        </authorList>
    </citation>
    <scope>NUCLEOTIDE SEQUENCE</scope>
    <source>
        <strain evidence="8">STURGEONOMICS-FGT-2020</strain>
        <tissue evidence="8">Whole blood</tissue>
    </source>
</reference>
<dbReference type="InterPro" id="IPR029070">
    <property type="entry name" value="Chitinase_insertion_sf"/>
</dbReference>
<dbReference type="FunFam" id="3.20.20.80:FF:000007">
    <property type="entry name" value="Acidic mammalian chitinase"/>
    <property type="match status" value="1"/>
</dbReference>
<dbReference type="CDD" id="cd02872">
    <property type="entry name" value="GH18_chitolectin_chitotriosidase"/>
    <property type="match status" value="1"/>
</dbReference>
<dbReference type="GO" id="GO:0004568">
    <property type="term" value="F:chitinase activity"/>
    <property type="evidence" value="ECO:0007669"/>
    <property type="project" value="TreeGrafter"/>
</dbReference>
<dbReference type="SMART" id="SM00636">
    <property type="entry name" value="Glyco_18"/>
    <property type="match status" value="1"/>
</dbReference>
<keyword evidence="9" id="KW-1185">Reference proteome</keyword>
<dbReference type="InterPro" id="IPR050314">
    <property type="entry name" value="Glycosyl_Hydrlase_18"/>
</dbReference>
<evidence type="ECO:0000256" key="5">
    <source>
        <dbReference type="RuleBase" id="RU004453"/>
    </source>
</evidence>
<dbReference type="InterPro" id="IPR001223">
    <property type="entry name" value="Glyco_hydro18_cat"/>
</dbReference>
<dbReference type="SUPFAM" id="SSF54556">
    <property type="entry name" value="Chitinase insertion domain"/>
    <property type="match status" value="1"/>
</dbReference>
<dbReference type="Gene3D" id="3.10.50.10">
    <property type="match status" value="1"/>
</dbReference>
<accession>A0AAD8CJS3</accession>
<keyword evidence="4" id="KW-0326">Glycosidase</keyword>
<comment type="similarity">
    <text evidence="5">Belongs to the glycosyl hydrolase 18 family.</text>
</comment>
<dbReference type="InterPro" id="IPR011583">
    <property type="entry name" value="Chitinase_II/V-like_cat"/>
</dbReference>
<proteinExistence type="inferred from homology"/>
<dbReference type="InterPro" id="IPR017853">
    <property type="entry name" value="GH"/>
</dbReference>
<keyword evidence="3" id="KW-1015">Disulfide bond</keyword>
<evidence type="ECO:0000313" key="9">
    <source>
        <dbReference type="Proteomes" id="UP001230051"/>
    </source>
</evidence>
<dbReference type="Pfam" id="PF00704">
    <property type="entry name" value="Glyco_hydro_18"/>
    <property type="match status" value="1"/>
</dbReference>
<dbReference type="AlphaFoldDB" id="A0AAD8CJS3"/>
<organism evidence="8 9">
    <name type="scientific">Acipenser oxyrinchus oxyrinchus</name>
    <dbReference type="NCBI Taxonomy" id="40147"/>
    <lineage>
        <taxon>Eukaryota</taxon>
        <taxon>Metazoa</taxon>
        <taxon>Chordata</taxon>
        <taxon>Craniata</taxon>
        <taxon>Vertebrata</taxon>
        <taxon>Euteleostomi</taxon>
        <taxon>Actinopterygii</taxon>
        <taxon>Chondrostei</taxon>
        <taxon>Acipenseriformes</taxon>
        <taxon>Acipenseridae</taxon>
        <taxon>Acipenser</taxon>
    </lineage>
</organism>
<dbReference type="GO" id="GO:0008061">
    <property type="term" value="F:chitin binding"/>
    <property type="evidence" value="ECO:0007669"/>
    <property type="project" value="InterPro"/>
</dbReference>
<dbReference type="GO" id="GO:0005975">
    <property type="term" value="P:carbohydrate metabolic process"/>
    <property type="evidence" value="ECO:0007669"/>
    <property type="project" value="InterPro"/>
</dbReference>
<gene>
    <name evidence="8" type="primary">Chia</name>
    <name evidence="8" type="ORF">AOXY_G30889</name>
</gene>
<feature type="chain" id="PRO_5042106528" evidence="6">
    <location>
        <begin position="23"/>
        <end position="437"/>
    </location>
</feature>
<dbReference type="SUPFAM" id="SSF51445">
    <property type="entry name" value="(Trans)glycosidases"/>
    <property type="match status" value="1"/>
</dbReference>
<dbReference type="Proteomes" id="UP001230051">
    <property type="component" value="Unassembled WGS sequence"/>
</dbReference>
<dbReference type="EMBL" id="JAGXEW010000045">
    <property type="protein sequence ID" value="KAK1152783.1"/>
    <property type="molecule type" value="Genomic_DNA"/>
</dbReference>
<dbReference type="PROSITE" id="PS51910">
    <property type="entry name" value="GH18_2"/>
    <property type="match status" value="1"/>
</dbReference>
<keyword evidence="1 6" id="KW-0732">Signal</keyword>
<dbReference type="PANTHER" id="PTHR11177:SF317">
    <property type="entry name" value="CHITINASE 12-RELATED"/>
    <property type="match status" value="1"/>
</dbReference>
<dbReference type="PROSITE" id="PS01095">
    <property type="entry name" value="GH18_1"/>
    <property type="match status" value="1"/>
</dbReference>
<dbReference type="GO" id="GO:0006032">
    <property type="term" value="P:chitin catabolic process"/>
    <property type="evidence" value="ECO:0007669"/>
    <property type="project" value="TreeGrafter"/>
</dbReference>
<dbReference type="Gene3D" id="3.20.20.80">
    <property type="entry name" value="Glycosidases"/>
    <property type="match status" value="1"/>
</dbReference>
<evidence type="ECO:0000256" key="2">
    <source>
        <dbReference type="ARBA" id="ARBA00022801"/>
    </source>
</evidence>
<dbReference type="PANTHER" id="PTHR11177">
    <property type="entry name" value="CHITINASE"/>
    <property type="match status" value="1"/>
</dbReference>
<feature type="domain" description="GH18" evidence="7">
    <location>
        <begin position="23"/>
        <end position="390"/>
    </location>
</feature>
<evidence type="ECO:0000259" key="7">
    <source>
        <dbReference type="PROSITE" id="PS51910"/>
    </source>
</evidence>